<sequence>MLYGFRWNVVELSKVRGLGAAPQSVPLSNGVIPLDQSKLGELEQELAEQQKRNNELREANYKVVEMSQKQDQMYGKRIAEMEKKFEKSLKEERSAIVDQLQKILPADMKLKSPPQQCTQEQYKQWICDATEALKKRSSAAAKVSAPQTPKIESIPNSDSTHDEDHENQFTGRCDGILGKFHRVLDISFVFLQPSANERPLSMSKVASTQKSDVQIEELESKVERYRVALATVSSTIDAIEHEAAQKEKHYEREIALLKKELNRQVAQVSNLLKYERSYGTRLNAQASVLRGILRGNHDANGNEFERSVDDGTVHSQLQHPVGGGSLGTVQTADGGKYQHHRRRTRSGRRYWTNNPGGQENDPTNFLNGSKRSTAEQNRRRRKKCLSESAATHVTFGMTTTAASGNDNERESSSGRRSLEDEWEVVD</sequence>
<proteinExistence type="predicted"/>
<organism evidence="5">
    <name type="scientific">Anisakis simplex</name>
    <name type="common">Herring worm</name>
    <dbReference type="NCBI Taxonomy" id="6269"/>
    <lineage>
        <taxon>Eukaryota</taxon>
        <taxon>Metazoa</taxon>
        <taxon>Ecdysozoa</taxon>
        <taxon>Nematoda</taxon>
        <taxon>Chromadorea</taxon>
        <taxon>Rhabditida</taxon>
        <taxon>Spirurina</taxon>
        <taxon>Ascaridomorpha</taxon>
        <taxon>Ascaridoidea</taxon>
        <taxon>Anisakidae</taxon>
        <taxon>Anisakis</taxon>
        <taxon>Anisakis simplex complex</taxon>
    </lineage>
</organism>
<feature type="region of interest" description="Disordered" evidence="2">
    <location>
        <begin position="140"/>
        <end position="166"/>
    </location>
</feature>
<feature type="compositionally biased region" description="Polar residues" evidence="2">
    <location>
        <begin position="351"/>
        <end position="371"/>
    </location>
</feature>
<evidence type="ECO:0000313" key="4">
    <source>
        <dbReference type="Proteomes" id="UP000267096"/>
    </source>
</evidence>
<protein>
    <submittedName>
        <fullName evidence="5">CCHC NOA-type domain-containing protein</fullName>
    </submittedName>
</protein>
<dbReference type="WBParaSite" id="ASIM_0001704701-mRNA-1">
    <property type="protein sequence ID" value="ASIM_0001704701-mRNA-1"/>
    <property type="gene ID" value="ASIM_0001704701"/>
</dbReference>
<evidence type="ECO:0000313" key="5">
    <source>
        <dbReference type="WBParaSite" id="ASIM_0001704701-mRNA-1"/>
    </source>
</evidence>
<accession>A0A0M3K7V6</accession>
<evidence type="ECO:0000256" key="2">
    <source>
        <dbReference type="SAM" id="MobiDB-lite"/>
    </source>
</evidence>
<reference evidence="5" key="1">
    <citation type="submission" date="2017-02" db="UniProtKB">
        <authorList>
            <consortium name="WormBaseParasite"/>
        </authorList>
    </citation>
    <scope>IDENTIFICATION</scope>
</reference>
<feature type="compositionally biased region" description="Basic and acidic residues" evidence="2">
    <location>
        <begin position="406"/>
        <end position="419"/>
    </location>
</feature>
<feature type="compositionally biased region" description="Polar residues" evidence="2">
    <location>
        <begin position="388"/>
        <end position="405"/>
    </location>
</feature>
<gene>
    <name evidence="3" type="ORF">ASIM_LOCUS16454</name>
</gene>
<feature type="compositionally biased region" description="Basic residues" evidence="2">
    <location>
        <begin position="337"/>
        <end position="348"/>
    </location>
</feature>
<evidence type="ECO:0000256" key="1">
    <source>
        <dbReference type="SAM" id="Coils"/>
    </source>
</evidence>
<feature type="region of interest" description="Disordered" evidence="2">
    <location>
        <begin position="315"/>
        <end position="426"/>
    </location>
</feature>
<dbReference type="AlphaFoldDB" id="A0A0M3K7V6"/>
<feature type="coiled-coil region" evidence="1">
    <location>
        <begin position="215"/>
        <end position="267"/>
    </location>
</feature>
<dbReference type="EMBL" id="UYRR01033106">
    <property type="protein sequence ID" value="VDK57823.1"/>
    <property type="molecule type" value="Genomic_DNA"/>
</dbReference>
<keyword evidence="4" id="KW-1185">Reference proteome</keyword>
<keyword evidence="1" id="KW-0175">Coiled coil</keyword>
<name>A0A0M3K7V6_ANISI</name>
<dbReference type="OrthoDB" id="5839011at2759"/>
<evidence type="ECO:0000313" key="3">
    <source>
        <dbReference type="EMBL" id="VDK57823.1"/>
    </source>
</evidence>
<dbReference type="Proteomes" id="UP000267096">
    <property type="component" value="Unassembled WGS sequence"/>
</dbReference>
<reference evidence="3 4" key="2">
    <citation type="submission" date="2018-11" db="EMBL/GenBank/DDBJ databases">
        <authorList>
            <consortium name="Pathogen Informatics"/>
        </authorList>
    </citation>
    <scope>NUCLEOTIDE SEQUENCE [LARGE SCALE GENOMIC DNA]</scope>
</reference>